<reference evidence="2" key="1">
    <citation type="journal article" date="2014" name="Sci. Data">
        <title>Genomes of diverse isolates of the marine cyanobacterium Prochlorococcus.</title>
        <authorList>
            <person name="Biller S."/>
            <person name="Berube P."/>
            <person name="Thompson J."/>
            <person name="Kelly L."/>
            <person name="Roggensack S."/>
            <person name="Awad L."/>
            <person name="Roache-Johnson K."/>
            <person name="Ding H."/>
            <person name="Giovannoni S.J."/>
            <person name="Moore L.R."/>
            <person name="Chisholm S.W."/>
        </authorList>
    </citation>
    <scope>NUCLEOTIDE SEQUENCE [LARGE SCALE GENOMIC DNA]</scope>
    <source>
        <strain evidence="2">PAC1</strain>
    </source>
</reference>
<protein>
    <recommendedName>
        <fullName evidence="3">Imidazoleglycerol-phosphate dehydratase</fullName>
    </recommendedName>
</protein>
<evidence type="ECO:0008006" key="3">
    <source>
        <dbReference type="Google" id="ProtNLM"/>
    </source>
</evidence>
<evidence type="ECO:0000313" key="1">
    <source>
        <dbReference type="EMBL" id="KGG20189.1"/>
    </source>
</evidence>
<accession>A0A0A2C6C4</accession>
<comment type="caution">
    <text evidence="1">The sequence shown here is derived from an EMBL/GenBank/DDBJ whole genome shotgun (WGS) entry which is preliminary data.</text>
</comment>
<dbReference type="SUPFAM" id="SSF56784">
    <property type="entry name" value="HAD-like"/>
    <property type="match status" value="1"/>
</dbReference>
<dbReference type="InterPro" id="IPR023214">
    <property type="entry name" value="HAD_sf"/>
</dbReference>
<evidence type="ECO:0000313" key="2">
    <source>
        <dbReference type="Proteomes" id="UP000030392"/>
    </source>
</evidence>
<dbReference type="CDD" id="cd01427">
    <property type="entry name" value="HAD_like"/>
    <property type="match status" value="1"/>
</dbReference>
<dbReference type="AlphaFoldDB" id="A0A0A2C6C4"/>
<dbReference type="NCBIfam" id="TIGR01548">
    <property type="entry name" value="HAD-SF-IA-hyp1"/>
    <property type="match status" value="1"/>
</dbReference>
<organism evidence="1 2">
    <name type="scientific">Prochlorococcus marinus str. PAC1</name>
    <dbReference type="NCBI Taxonomy" id="59924"/>
    <lineage>
        <taxon>Bacteria</taxon>
        <taxon>Bacillati</taxon>
        <taxon>Cyanobacteriota</taxon>
        <taxon>Cyanophyceae</taxon>
        <taxon>Synechococcales</taxon>
        <taxon>Prochlorococcaceae</taxon>
        <taxon>Prochlorococcus</taxon>
    </lineage>
</organism>
<dbReference type="Pfam" id="PF00702">
    <property type="entry name" value="Hydrolase"/>
    <property type="match status" value="1"/>
</dbReference>
<dbReference type="InterPro" id="IPR006438">
    <property type="entry name" value="HAD-SF_TIGR01548"/>
</dbReference>
<gene>
    <name evidence="1" type="ORF">EV03_1390</name>
</gene>
<proteinExistence type="predicted"/>
<name>A0A0A2C6C4_PROMR</name>
<dbReference type="Proteomes" id="UP000030392">
    <property type="component" value="Unassembled WGS sequence"/>
</dbReference>
<dbReference type="EMBL" id="JNAX01000013">
    <property type="protein sequence ID" value="KGG20189.1"/>
    <property type="molecule type" value="Genomic_DNA"/>
</dbReference>
<sequence length="266" mass="29937">MMNNIGLILFDIDGVIRDVTNSYRLAIQETVNFFSGWRPSIEDIDSIKSEGCWNNDWDLSLEMINRHVQKNNLSFSAPSRKILIECFENFYFGGDPNHDSSEWSGFIKDETLLVKKTFFEELTQRRIGWGFVSGAELPSAKFVLEQRLGLASAPLIAMGEAPEKPDPTGFISLSSKLSKKPLGFSNPPIAYIGDTVADVKTVINARIKIPDQKFISLAIAPPHLHVDSSREKRLRYEAELKKAGADLIIKSMDNLKNETLNLFINQ</sequence>
<dbReference type="InterPro" id="IPR036412">
    <property type="entry name" value="HAD-like_sf"/>
</dbReference>
<dbReference type="Gene3D" id="3.40.50.1000">
    <property type="entry name" value="HAD superfamily/HAD-like"/>
    <property type="match status" value="1"/>
</dbReference>